<gene>
    <name evidence="1" type="ORF">Rhe02_56340</name>
</gene>
<proteinExistence type="predicted"/>
<organism evidence="1 2">
    <name type="scientific">Rhizocola hellebori</name>
    <dbReference type="NCBI Taxonomy" id="1392758"/>
    <lineage>
        <taxon>Bacteria</taxon>
        <taxon>Bacillati</taxon>
        <taxon>Actinomycetota</taxon>
        <taxon>Actinomycetes</taxon>
        <taxon>Micromonosporales</taxon>
        <taxon>Micromonosporaceae</taxon>
        <taxon>Rhizocola</taxon>
    </lineage>
</organism>
<comment type="caution">
    <text evidence="1">The sequence shown here is derived from an EMBL/GenBank/DDBJ whole genome shotgun (WGS) entry which is preliminary data.</text>
</comment>
<evidence type="ECO:0000313" key="2">
    <source>
        <dbReference type="Proteomes" id="UP000612899"/>
    </source>
</evidence>
<accession>A0A8J3QDD0</accession>
<dbReference type="RefSeq" id="WP_203911349.1">
    <property type="nucleotide sequence ID" value="NZ_BONY01000037.1"/>
</dbReference>
<dbReference type="EMBL" id="BONY01000037">
    <property type="protein sequence ID" value="GIH07567.1"/>
    <property type="molecule type" value="Genomic_DNA"/>
</dbReference>
<protein>
    <recommendedName>
        <fullName evidence="3">Mycothiol-dependent maleylpyruvate isomerase metal-binding domain-containing protein</fullName>
    </recommendedName>
</protein>
<name>A0A8J3QDD0_9ACTN</name>
<reference evidence="1" key="1">
    <citation type="submission" date="2021-01" db="EMBL/GenBank/DDBJ databases">
        <title>Whole genome shotgun sequence of Rhizocola hellebori NBRC 109834.</title>
        <authorList>
            <person name="Komaki H."/>
            <person name="Tamura T."/>
        </authorList>
    </citation>
    <scope>NUCLEOTIDE SEQUENCE</scope>
    <source>
        <strain evidence="1">NBRC 109834</strain>
    </source>
</reference>
<keyword evidence="2" id="KW-1185">Reference proteome</keyword>
<dbReference type="AlphaFoldDB" id="A0A8J3QDD0"/>
<dbReference type="Proteomes" id="UP000612899">
    <property type="component" value="Unassembled WGS sequence"/>
</dbReference>
<evidence type="ECO:0000313" key="1">
    <source>
        <dbReference type="EMBL" id="GIH07567.1"/>
    </source>
</evidence>
<evidence type="ECO:0008006" key="3">
    <source>
        <dbReference type="Google" id="ProtNLM"/>
    </source>
</evidence>
<sequence>MFTPEHLVRLGSEVGDAWRSGAESDWTARAGSLEWSCARTADHAVDTVFAPAIFLASRRLESYPEYGVSTLGDQAAPHQYIEAVATAVRVLEAVVLAAEPEARAVIWTRPQLAVRGPQDFAARGALELILHTHDVCTGLGVAFEPSAEICAALREHTHQWPMWTVAPGWRALTMDGPPWRDLLQASGRA</sequence>